<accession>A0A6B8KEZ2</accession>
<dbReference type="RefSeq" id="WP_136496499.1">
    <property type="nucleotide sequence ID" value="NZ_CP046052.1"/>
</dbReference>
<dbReference type="Proteomes" id="UP000309061">
    <property type="component" value="Chromosome"/>
</dbReference>
<sequence>MTKTQALIAALAAASSFIFPASCRAGGYFAEEVIFIEPAPTVTYQDWLVRQLPTGSPLYNRPCTVSNGDRQLGVPCEAVAAALAGPLERGVFPAVPVTLAYPDDAPVYYFNGCYGRHHRRHAGPATRPCYRH</sequence>
<organism evidence="2 3">
    <name type="scientific">Methylocystis heyeri</name>
    <dbReference type="NCBI Taxonomy" id="391905"/>
    <lineage>
        <taxon>Bacteria</taxon>
        <taxon>Pseudomonadati</taxon>
        <taxon>Pseudomonadota</taxon>
        <taxon>Alphaproteobacteria</taxon>
        <taxon>Hyphomicrobiales</taxon>
        <taxon>Methylocystaceae</taxon>
        <taxon>Methylocystis</taxon>
    </lineage>
</organism>
<name>A0A6B8KEZ2_9HYPH</name>
<feature type="chain" id="PRO_5025572206" evidence="1">
    <location>
        <begin position="26"/>
        <end position="132"/>
    </location>
</feature>
<proteinExistence type="predicted"/>
<reference evidence="2 3" key="1">
    <citation type="submission" date="2019-11" db="EMBL/GenBank/DDBJ databases">
        <title>The genome sequence of Methylocystis heyeri.</title>
        <authorList>
            <person name="Oshkin I.Y."/>
            <person name="Miroshnikov K."/>
            <person name="Dedysh S.N."/>
        </authorList>
    </citation>
    <scope>NUCLEOTIDE SEQUENCE [LARGE SCALE GENOMIC DNA]</scope>
    <source>
        <strain evidence="2 3">H2</strain>
    </source>
</reference>
<evidence type="ECO:0000313" key="3">
    <source>
        <dbReference type="Proteomes" id="UP000309061"/>
    </source>
</evidence>
<dbReference type="OrthoDB" id="10006819at2"/>
<feature type="signal peptide" evidence="1">
    <location>
        <begin position="1"/>
        <end position="25"/>
    </location>
</feature>
<gene>
    <name evidence="2" type="ORF">H2LOC_011370</name>
</gene>
<protein>
    <submittedName>
        <fullName evidence="2">Uncharacterized protein</fullName>
    </submittedName>
</protein>
<keyword evidence="3" id="KW-1185">Reference proteome</keyword>
<dbReference type="KEGG" id="mhey:H2LOC_011370"/>
<dbReference type="AlphaFoldDB" id="A0A6B8KEZ2"/>
<keyword evidence="1" id="KW-0732">Signal</keyword>
<dbReference type="EMBL" id="CP046052">
    <property type="protein sequence ID" value="QGM46247.1"/>
    <property type="molecule type" value="Genomic_DNA"/>
</dbReference>
<evidence type="ECO:0000313" key="2">
    <source>
        <dbReference type="EMBL" id="QGM46247.1"/>
    </source>
</evidence>
<evidence type="ECO:0000256" key="1">
    <source>
        <dbReference type="SAM" id="SignalP"/>
    </source>
</evidence>